<feature type="compositionally biased region" description="Basic and acidic residues" evidence="5">
    <location>
        <begin position="191"/>
        <end position="201"/>
    </location>
</feature>
<organism evidence="7 8">
    <name type="scientific">Pseudogemmobacter faecipullorum</name>
    <dbReference type="NCBI Taxonomy" id="2755041"/>
    <lineage>
        <taxon>Bacteria</taxon>
        <taxon>Pseudomonadati</taxon>
        <taxon>Pseudomonadota</taxon>
        <taxon>Alphaproteobacteria</taxon>
        <taxon>Rhodobacterales</taxon>
        <taxon>Paracoccaceae</taxon>
        <taxon>Pseudogemmobacter</taxon>
    </lineage>
</organism>
<feature type="domain" description="Flavin reductase like" evidence="6">
    <location>
        <begin position="19"/>
        <end position="173"/>
    </location>
</feature>
<dbReference type="SUPFAM" id="SSF50475">
    <property type="entry name" value="FMN-binding split barrel"/>
    <property type="match status" value="1"/>
</dbReference>
<keyword evidence="8" id="KW-1185">Reference proteome</keyword>
<evidence type="ECO:0000256" key="2">
    <source>
        <dbReference type="ARBA" id="ARBA00022630"/>
    </source>
</evidence>
<evidence type="ECO:0000259" key="6">
    <source>
        <dbReference type="SMART" id="SM00903"/>
    </source>
</evidence>
<dbReference type="PANTHER" id="PTHR33798">
    <property type="entry name" value="FLAVOPROTEIN OXYGENASE"/>
    <property type="match status" value="1"/>
</dbReference>
<dbReference type="RefSeq" id="WP_226936896.1">
    <property type="nucleotide sequence ID" value="NZ_JACDXX010000016.1"/>
</dbReference>
<dbReference type="SMART" id="SM00903">
    <property type="entry name" value="Flavin_Reduct"/>
    <property type="match status" value="1"/>
</dbReference>
<evidence type="ECO:0000256" key="5">
    <source>
        <dbReference type="SAM" id="MobiDB-lite"/>
    </source>
</evidence>
<evidence type="ECO:0000313" key="7">
    <source>
        <dbReference type="EMBL" id="MCB5411423.1"/>
    </source>
</evidence>
<gene>
    <name evidence="7" type="ORF">H0485_15640</name>
</gene>
<reference evidence="7 8" key="1">
    <citation type="submission" date="2020-07" db="EMBL/GenBank/DDBJ databases">
        <title>Pseudogemmobacter sp. nov., isolated from poultry manure in Taiwan.</title>
        <authorList>
            <person name="Lin S.-Y."/>
            <person name="Tang Y.-S."/>
            <person name="Young C.-C."/>
        </authorList>
    </citation>
    <scope>NUCLEOTIDE SEQUENCE [LARGE SCALE GENOMIC DNA]</scope>
    <source>
        <strain evidence="7 8">CC-YST710</strain>
    </source>
</reference>
<evidence type="ECO:0000256" key="4">
    <source>
        <dbReference type="ARBA" id="ARBA00038054"/>
    </source>
</evidence>
<evidence type="ECO:0000256" key="1">
    <source>
        <dbReference type="ARBA" id="ARBA00001917"/>
    </source>
</evidence>
<keyword evidence="2" id="KW-0285">Flavoprotein</keyword>
<dbReference type="InterPro" id="IPR002563">
    <property type="entry name" value="Flavin_Rdtase-like_dom"/>
</dbReference>
<proteinExistence type="inferred from homology"/>
<comment type="caution">
    <text evidence="7">The sequence shown here is derived from an EMBL/GenBank/DDBJ whole genome shotgun (WGS) entry which is preliminary data.</text>
</comment>
<dbReference type="PANTHER" id="PTHR33798:SF5">
    <property type="entry name" value="FLAVIN REDUCTASE LIKE DOMAIN-CONTAINING PROTEIN"/>
    <property type="match status" value="1"/>
</dbReference>
<accession>A0ABS8CPV6</accession>
<dbReference type="Proteomes" id="UP001198571">
    <property type="component" value="Unassembled WGS sequence"/>
</dbReference>
<feature type="region of interest" description="Disordered" evidence="5">
    <location>
        <begin position="191"/>
        <end position="225"/>
    </location>
</feature>
<evidence type="ECO:0000256" key="3">
    <source>
        <dbReference type="ARBA" id="ARBA00022643"/>
    </source>
</evidence>
<sequence length="225" mass="23746">MYFDFSALGEGIAYKLMTACVTPRPIAWVVSQSEAGEINAAPFSFFNLLGDAPPTLVLGLTGKADGTLKHSARNILATRDFVVNLVPAALLDAMNLTAIDAPDGVNELELAGLSPAPSTRIAPPRIAASPVAFECRLAHAVETGPGQYALIATILAMHIADSVVLDAARGHIDAPALDLIARSFGPEYLRPGERLQRERPRWQNHPAAAPSSQPQNHAKGGAEQG</sequence>
<dbReference type="EMBL" id="JACDXX010000016">
    <property type="protein sequence ID" value="MCB5411423.1"/>
    <property type="molecule type" value="Genomic_DNA"/>
</dbReference>
<protein>
    <submittedName>
        <fullName evidence="7">Flavin reductase family protein</fullName>
    </submittedName>
</protein>
<evidence type="ECO:0000313" key="8">
    <source>
        <dbReference type="Proteomes" id="UP001198571"/>
    </source>
</evidence>
<name>A0ABS8CPV6_9RHOB</name>
<dbReference type="Gene3D" id="2.30.110.10">
    <property type="entry name" value="Electron Transport, Fmn-binding Protein, Chain A"/>
    <property type="match status" value="1"/>
</dbReference>
<dbReference type="InterPro" id="IPR012349">
    <property type="entry name" value="Split_barrel_FMN-bd"/>
</dbReference>
<dbReference type="Pfam" id="PF01613">
    <property type="entry name" value="Flavin_Reduct"/>
    <property type="match status" value="1"/>
</dbReference>
<comment type="similarity">
    <text evidence="4">Belongs to the flavoredoxin family.</text>
</comment>
<keyword evidence="3" id="KW-0288">FMN</keyword>
<comment type="cofactor">
    <cofactor evidence="1">
        <name>FMN</name>
        <dbReference type="ChEBI" id="CHEBI:58210"/>
    </cofactor>
</comment>